<accession>A0ABW5BTY3</accession>
<evidence type="ECO:0000256" key="4">
    <source>
        <dbReference type="ARBA" id="ARBA00022989"/>
    </source>
</evidence>
<evidence type="ECO:0000256" key="2">
    <source>
        <dbReference type="ARBA" id="ARBA00022475"/>
    </source>
</evidence>
<dbReference type="EMBL" id="JBHUIK010000002">
    <property type="protein sequence ID" value="MFD2213603.1"/>
    <property type="molecule type" value="Genomic_DNA"/>
</dbReference>
<keyword evidence="8" id="KW-1185">Reference proteome</keyword>
<evidence type="ECO:0000313" key="7">
    <source>
        <dbReference type="EMBL" id="MFD2213603.1"/>
    </source>
</evidence>
<name>A0ABW5BTY3_9BACI</name>
<reference evidence="8" key="1">
    <citation type="journal article" date="2019" name="Int. J. Syst. Evol. Microbiol.">
        <title>The Global Catalogue of Microorganisms (GCM) 10K type strain sequencing project: providing services to taxonomists for standard genome sequencing and annotation.</title>
        <authorList>
            <consortium name="The Broad Institute Genomics Platform"/>
            <consortium name="The Broad Institute Genome Sequencing Center for Infectious Disease"/>
            <person name="Wu L."/>
            <person name="Ma J."/>
        </authorList>
    </citation>
    <scope>NUCLEOTIDE SEQUENCE [LARGE SCALE GENOMIC DNA]</scope>
    <source>
        <strain evidence="8">CGMCC 1.15474</strain>
    </source>
</reference>
<dbReference type="PANTHER" id="PTHR33931:SF2">
    <property type="entry name" value="HOLIN-LIKE PROTEIN CIDA"/>
    <property type="match status" value="1"/>
</dbReference>
<proteinExistence type="predicted"/>
<evidence type="ECO:0000256" key="5">
    <source>
        <dbReference type="ARBA" id="ARBA00023136"/>
    </source>
</evidence>
<dbReference type="RefSeq" id="WP_098794958.1">
    <property type="nucleotide sequence ID" value="NZ_CP095550.1"/>
</dbReference>
<keyword evidence="4 6" id="KW-1133">Transmembrane helix</keyword>
<evidence type="ECO:0000256" key="1">
    <source>
        <dbReference type="ARBA" id="ARBA00004651"/>
    </source>
</evidence>
<protein>
    <submittedName>
        <fullName evidence="7">CidA/LrgA family protein</fullName>
    </submittedName>
</protein>
<comment type="caution">
    <text evidence="7">The sequence shown here is derived from an EMBL/GenBank/DDBJ whole genome shotgun (WGS) entry which is preliminary data.</text>
</comment>
<feature type="transmembrane region" description="Helical" evidence="6">
    <location>
        <begin position="61"/>
        <end position="81"/>
    </location>
</feature>
<keyword evidence="3 6" id="KW-0812">Transmembrane</keyword>
<dbReference type="PANTHER" id="PTHR33931">
    <property type="entry name" value="HOLIN-LIKE PROTEIN CIDA-RELATED"/>
    <property type="match status" value="1"/>
</dbReference>
<feature type="transmembrane region" description="Helical" evidence="6">
    <location>
        <begin position="30"/>
        <end position="49"/>
    </location>
</feature>
<evidence type="ECO:0000256" key="6">
    <source>
        <dbReference type="SAM" id="Phobius"/>
    </source>
</evidence>
<dbReference type="InterPro" id="IPR005538">
    <property type="entry name" value="LrgA/CidA"/>
</dbReference>
<feature type="transmembrane region" description="Helical" evidence="6">
    <location>
        <begin position="87"/>
        <end position="109"/>
    </location>
</feature>
<evidence type="ECO:0000313" key="8">
    <source>
        <dbReference type="Proteomes" id="UP001597318"/>
    </source>
</evidence>
<keyword evidence="2" id="KW-1003">Cell membrane</keyword>
<dbReference type="NCBIfam" id="NF002460">
    <property type="entry name" value="PRK01658.1"/>
    <property type="match status" value="1"/>
</dbReference>
<gene>
    <name evidence="7" type="ORF">ACFSKK_07940</name>
</gene>
<sequence>MKYVKLILQITCLYGIYSIGEGIRALIKLPIPGSLIGMVLLFLAFHFKLIKRNWFSSGGSFLLKNLPILFIPATVGIIDYLNIFKGFGIITLFIAFSSTMIVMVASAYISDVLLAKGKKVHKEKELSL</sequence>
<organism evidence="7 8">
    <name type="scientific">Metabacillus endolithicus</name>
    <dbReference type="NCBI Taxonomy" id="1535204"/>
    <lineage>
        <taxon>Bacteria</taxon>
        <taxon>Bacillati</taxon>
        <taxon>Bacillota</taxon>
        <taxon>Bacilli</taxon>
        <taxon>Bacillales</taxon>
        <taxon>Bacillaceae</taxon>
        <taxon>Metabacillus</taxon>
    </lineage>
</organism>
<evidence type="ECO:0000256" key="3">
    <source>
        <dbReference type="ARBA" id="ARBA00022692"/>
    </source>
</evidence>
<comment type="subcellular location">
    <subcellularLocation>
        <location evidence="1">Cell membrane</location>
        <topology evidence="1">Multi-pass membrane protein</topology>
    </subcellularLocation>
</comment>
<dbReference type="Proteomes" id="UP001597318">
    <property type="component" value="Unassembled WGS sequence"/>
</dbReference>
<dbReference type="Pfam" id="PF03788">
    <property type="entry name" value="LrgA"/>
    <property type="match status" value="1"/>
</dbReference>
<keyword evidence="5 6" id="KW-0472">Membrane</keyword>